<feature type="binding site" evidence="14">
    <location>
        <position position="268"/>
    </location>
    <ligand>
        <name>substrate</name>
    </ligand>
</feature>
<evidence type="ECO:0000313" key="19">
    <source>
        <dbReference type="EMBL" id="HIW93953.1"/>
    </source>
</evidence>
<organism evidence="19 20">
    <name type="scientific">Candidatus Flavonifractor merdipullorum</name>
    <dbReference type="NCBI Taxonomy" id="2838590"/>
    <lineage>
        <taxon>Bacteria</taxon>
        <taxon>Bacillati</taxon>
        <taxon>Bacillota</taxon>
        <taxon>Clostridia</taxon>
        <taxon>Eubacteriales</taxon>
        <taxon>Oscillospiraceae</taxon>
        <taxon>Flavonifractor</taxon>
    </lineage>
</organism>
<evidence type="ECO:0000256" key="12">
    <source>
        <dbReference type="ARBA" id="ARBA00034000"/>
    </source>
</evidence>
<feature type="active site" description="Proton acceptor" evidence="13">
    <location>
        <position position="94"/>
    </location>
</feature>
<dbReference type="AlphaFoldDB" id="A0A9D1RVB8"/>
<evidence type="ECO:0000256" key="3">
    <source>
        <dbReference type="ARBA" id="ARBA00007164"/>
    </source>
</evidence>
<reference evidence="19" key="2">
    <citation type="submission" date="2021-04" db="EMBL/GenBank/DDBJ databases">
        <authorList>
            <person name="Gilroy R."/>
        </authorList>
    </citation>
    <scope>NUCLEOTIDE SEQUENCE</scope>
    <source>
        <strain evidence="19">ChiGjej6B6-1540</strain>
    </source>
</reference>
<keyword evidence="10" id="KW-0573">Peptidoglycan synthesis</keyword>
<evidence type="ECO:0000256" key="17">
    <source>
        <dbReference type="SAM" id="SignalP"/>
    </source>
</evidence>
<dbReference type="Proteomes" id="UP000824192">
    <property type="component" value="Unassembled WGS sequence"/>
</dbReference>
<evidence type="ECO:0000256" key="16">
    <source>
        <dbReference type="SAM" id="Phobius"/>
    </source>
</evidence>
<keyword evidence="5 19" id="KW-0121">Carboxypeptidase</keyword>
<dbReference type="InterPro" id="IPR012907">
    <property type="entry name" value="Peptidase_S11_C"/>
</dbReference>
<comment type="function">
    <text evidence="1">Removes C-terminal D-alanyl residues from sugar-peptide cell wall precursors.</text>
</comment>
<dbReference type="InterPro" id="IPR037167">
    <property type="entry name" value="Peptidase_S11_C_sf"/>
</dbReference>
<dbReference type="GO" id="GO:0009252">
    <property type="term" value="P:peptidoglycan biosynthetic process"/>
    <property type="evidence" value="ECO:0007669"/>
    <property type="project" value="UniProtKB-KW"/>
</dbReference>
<evidence type="ECO:0000256" key="13">
    <source>
        <dbReference type="PIRSR" id="PIRSR618044-1"/>
    </source>
</evidence>
<evidence type="ECO:0000313" key="20">
    <source>
        <dbReference type="Proteomes" id="UP000824192"/>
    </source>
</evidence>
<keyword evidence="16" id="KW-0472">Membrane</keyword>
<reference evidence="19" key="1">
    <citation type="journal article" date="2021" name="PeerJ">
        <title>Extensive microbial diversity within the chicken gut microbiome revealed by metagenomics and culture.</title>
        <authorList>
            <person name="Gilroy R."/>
            <person name="Ravi A."/>
            <person name="Getino M."/>
            <person name="Pursley I."/>
            <person name="Horton D.L."/>
            <person name="Alikhan N.F."/>
            <person name="Baker D."/>
            <person name="Gharbi K."/>
            <person name="Hall N."/>
            <person name="Watson M."/>
            <person name="Adriaenssens E.M."/>
            <person name="Foster-Nyarko E."/>
            <person name="Jarju S."/>
            <person name="Secka A."/>
            <person name="Antonio M."/>
            <person name="Oren A."/>
            <person name="Chaudhuri R.R."/>
            <person name="La Ragione R."/>
            <person name="Hildebrand F."/>
            <person name="Pallen M.J."/>
        </authorList>
    </citation>
    <scope>NUCLEOTIDE SEQUENCE</scope>
    <source>
        <strain evidence="19">ChiGjej6B6-1540</strain>
    </source>
</reference>
<dbReference type="InterPro" id="IPR015956">
    <property type="entry name" value="Peniciliin-bd_prot_C_sf"/>
</dbReference>
<feature type="transmembrane region" description="Helical" evidence="16">
    <location>
        <begin position="436"/>
        <end position="458"/>
    </location>
</feature>
<dbReference type="Gene3D" id="3.40.710.10">
    <property type="entry name" value="DD-peptidase/beta-lactamase superfamily"/>
    <property type="match status" value="1"/>
</dbReference>
<evidence type="ECO:0000256" key="5">
    <source>
        <dbReference type="ARBA" id="ARBA00022645"/>
    </source>
</evidence>
<comment type="similarity">
    <text evidence="3 15">Belongs to the peptidase S11 family.</text>
</comment>
<comment type="catalytic activity">
    <reaction evidence="12">
        <text>Preferential cleavage: (Ac)2-L-Lys-D-Ala-|-D-Ala. Also transpeptidation of peptidyl-alanyl moieties that are N-acyl substituents of D-alanine.</text>
        <dbReference type="EC" id="3.4.16.4"/>
    </reaction>
</comment>
<dbReference type="GO" id="GO:0006508">
    <property type="term" value="P:proteolysis"/>
    <property type="evidence" value="ECO:0007669"/>
    <property type="project" value="UniProtKB-KW"/>
</dbReference>
<feature type="domain" description="Peptidase S11 D-Ala-D-Ala carboxypeptidase A C-terminal" evidence="18">
    <location>
        <begin position="326"/>
        <end position="419"/>
    </location>
</feature>
<keyword evidence="16" id="KW-1133">Transmembrane helix</keyword>
<evidence type="ECO:0000256" key="4">
    <source>
        <dbReference type="ARBA" id="ARBA00012448"/>
    </source>
</evidence>
<dbReference type="Pfam" id="PF07943">
    <property type="entry name" value="PBP5_C"/>
    <property type="match status" value="1"/>
</dbReference>
<keyword evidence="7 17" id="KW-0732">Signal</keyword>
<dbReference type="Gene3D" id="2.60.410.10">
    <property type="entry name" value="D-Ala-D-Ala carboxypeptidase, C-terminal domain"/>
    <property type="match status" value="1"/>
</dbReference>
<dbReference type="Pfam" id="PF00768">
    <property type="entry name" value="Peptidase_S11"/>
    <property type="match status" value="1"/>
</dbReference>
<comment type="pathway">
    <text evidence="2">Cell wall biogenesis; peptidoglycan biosynthesis.</text>
</comment>
<dbReference type="EC" id="3.4.16.4" evidence="4"/>
<protein>
    <recommendedName>
        <fullName evidence="4">serine-type D-Ala-D-Ala carboxypeptidase</fullName>
        <ecNumber evidence="4">3.4.16.4</ecNumber>
    </recommendedName>
</protein>
<evidence type="ECO:0000256" key="7">
    <source>
        <dbReference type="ARBA" id="ARBA00022729"/>
    </source>
</evidence>
<evidence type="ECO:0000256" key="8">
    <source>
        <dbReference type="ARBA" id="ARBA00022801"/>
    </source>
</evidence>
<dbReference type="GO" id="GO:0008360">
    <property type="term" value="P:regulation of cell shape"/>
    <property type="evidence" value="ECO:0007669"/>
    <property type="project" value="UniProtKB-KW"/>
</dbReference>
<keyword evidence="16" id="KW-0812">Transmembrane</keyword>
<keyword evidence="8" id="KW-0378">Hydrolase</keyword>
<evidence type="ECO:0000256" key="15">
    <source>
        <dbReference type="RuleBase" id="RU004016"/>
    </source>
</evidence>
<feature type="active site" description="Acyl-ester intermediate" evidence="13">
    <location>
        <position position="91"/>
    </location>
</feature>
<dbReference type="EMBL" id="DXGA01000106">
    <property type="protein sequence ID" value="HIW93953.1"/>
    <property type="molecule type" value="Genomic_DNA"/>
</dbReference>
<evidence type="ECO:0000256" key="9">
    <source>
        <dbReference type="ARBA" id="ARBA00022960"/>
    </source>
</evidence>
<dbReference type="SUPFAM" id="SSF56601">
    <property type="entry name" value="beta-lactamase/transpeptidase-like"/>
    <property type="match status" value="1"/>
</dbReference>
<keyword evidence="11" id="KW-0961">Cell wall biogenesis/degradation</keyword>
<feature type="chain" id="PRO_5039093743" description="serine-type D-Ala-D-Ala carboxypeptidase" evidence="17">
    <location>
        <begin position="27"/>
        <end position="482"/>
    </location>
</feature>
<dbReference type="InterPro" id="IPR018044">
    <property type="entry name" value="Peptidase_S11"/>
</dbReference>
<gene>
    <name evidence="19" type="ORF">H9868_05360</name>
</gene>
<keyword evidence="6" id="KW-0645">Protease</keyword>
<evidence type="ECO:0000256" key="14">
    <source>
        <dbReference type="PIRSR" id="PIRSR618044-2"/>
    </source>
</evidence>
<name>A0A9D1RVB8_9FIRM</name>
<accession>A0A9D1RVB8</accession>
<feature type="signal peptide" evidence="17">
    <location>
        <begin position="1"/>
        <end position="26"/>
    </location>
</feature>
<evidence type="ECO:0000256" key="6">
    <source>
        <dbReference type="ARBA" id="ARBA00022670"/>
    </source>
</evidence>
<evidence type="ECO:0000259" key="18">
    <source>
        <dbReference type="SMART" id="SM00936"/>
    </source>
</evidence>
<dbReference type="GO" id="GO:0071555">
    <property type="term" value="P:cell wall organization"/>
    <property type="evidence" value="ECO:0007669"/>
    <property type="project" value="UniProtKB-KW"/>
</dbReference>
<feature type="active site" evidence="13">
    <location>
        <position position="154"/>
    </location>
</feature>
<dbReference type="InterPro" id="IPR012338">
    <property type="entry name" value="Beta-lactam/transpept-like"/>
</dbReference>
<comment type="caution">
    <text evidence="19">The sequence shown here is derived from an EMBL/GenBank/DDBJ whole genome shotgun (WGS) entry which is preliminary data.</text>
</comment>
<evidence type="ECO:0000256" key="2">
    <source>
        <dbReference type="ARBA" id="ARBA00004752"/>
    </source>
</evidence>
<dbReference type="PANTHER" id="PTHR21581">
    <property type="entry name" value="D-ALANYL-D-ALANINE CARBOXYPEPTIDASE"/>
    <property type="match status" value="1"/>
</dbReference>
<dbReference type="SUPFAM" id="SSF69189">
    <property type="entry name" value="Penicillin-binding protein associated domain"/>
    <property type="match status" value="1"/>
</dbReference>
<sequence>MKKNRILSFLLSLALGASLLSVPALAAEIDTHAAAEGEVVEEVDIRQTADSSQSQIIADMHVEAGSAILVDADTGEILYEQDAHVKRYPASITKVMTCLLTLEAVDRGELGLEDVVTASSNLHTGIGENASTADIKEGEQLRIIDLLYAALIPSANEACNVLAEAVSGSVDAFVDLMNQRAQELGMAGTHFANTHGYHDDDHYTTAYDIYLMSREAMKYETFRTIVSSKNYTMPATNMNPERIVRSTNGLISTYNVTGYWYEYAIGVKTGHTPEAGYCLSAAAEKNGKTLISVVMDCTRVEGTTGSEGFTYFSESKRLLDWGFSNFSQQVILDDSAMDFPEVGVTLSKEADYVTVRPSGSLSVTLPDDIDISSFERVVDCPETVEAPVEAGQKLGTVTMTYNGQEYGTLDLVANSTVARSELLYRLDQIQRFFSQLWVRVVLIVLAVVLVVLVIRGLLFGGRRGGNRYGGTSRSRYSGRRRR</sequence>
<dbReference type="SMART" id="SM00936">
    <property type="entry name" value="PBP5_C"/>
    <property type="match status" value="1"/>
</dbReference>
<evidence type="ECO:0000256" key="10">
    <source>
        <dbReference type="ARBA" id="ARBA00022984"/>
    </source>
</evidence>
<dbReference type="PANTHER" id="PTHR21581:SF6">
    <property type="entry name" value="TRAFFICKING PROTEIN PARTICLE COMPLEX SUBUNIT 12"/>
    <property type="match status" value="1"/>
</dbReference>
<evidence type="ECO:0000256" key="1">
    <source>
        <dbReference type="ARBA" id="ARBA00003217"/>
    </source>
</evidence>
<keyword evidence="9" id="KW-0133">Cell shape</keyword>
<dbReference type="InterPro" id="IPR001967">
    <property type="entry name" value="Peptidase_S11_N"/>
</dbReference>
<proteinExistence type="inferred from homology"/>
<dbReference type="GO" id="GO:0009002">
    <property type="term" value="F:serine-type D-Ala-D-Ala carboxypeptidase activity"/>
    <property type="evidence" value="ECO:0007669"/>
    <property type="project" value="UniProtKB-EC"/>
</dbReference>
<evidence type="ECO:0000256" key="11">
    <source>
        <dbReference type="ARBA" id="ARBA00023316"/>
    </source>
</evidence>
<dbReference type="PRINTS" id="PR00725">
    <property type="entry name" value="DADACBPTASE1"/>
</dbReference>